<feature type="region of interest" description="Disordered" evidence="1">
    <location>
        <begin position="13"/>
        <end position="35"/>
    </location>
</feature>
<organism evidence="2 3">
    <name type="scientific">Leptospira vanthielii serovar Holland str. Waz Holland = ATCC 700522</name>
    <dbReference type="NCBI Taxonomy" id="1218591"/>
    <lineage>
        <taxon>Bacteria</taxon>
        <taxon>Pseudomonadati</taxon>
        <taxon>Spirochaetota</taxon>
        <taxon>Spirochaetia</taxon>
        <taxon>Leptospirales</taxon>
        <taxon>Leptospiraceae</taxon>
        <taxon>Leptospira</taxon>
    </lineage>
</organism>
<dbReference type="Proteomes" id="UP000012227">
    <property type="component" value="Unassembled WGS sequence"/>
</dbReference>
<evidence type="ECO:0000256" key="1">
    <source>
        <dbReference type="SAM" id="MobiDB-lite"/>
    </source>
</evidence>
<dbReference type="STRING" id="1218591.LEP1GSC199_2162"/>
<sequence length="57" mass="6765">MISSQSIAVYPNDGYRRKKAKARKKTKTKQLRKGNEENKEEFNIFFMMYSELKNNAC</sequence>
<feature type="compositionally biased region" description="Basic residues" evidence="1">
    <location>
        <begin position="16"/>
        <end position="32"/>
    </location>
</feature>
<proteinExistence type="predicted"/>
<dbReference type="EMBL" id="AOGY02000051">
    <property type="protein sequence ID" value="EMY69681.1"/>
    <property type="molecule type" value="Genomic_DNA"/>
</dbReference>
<reference evidence="2 3" key="1">
    <citation type="submission" date="2013-03" db="EMBL/GenBank/DDBJ databases">
        <authorList>
            <person name="Harkins D.M."/>
            <person name="Durkin A.S."/>
            <person name="Brinkac L.M."/>
            <person name="Haft D.H."/>
            <person name="Selengut J.D."/>
            <person name="Sanka R."/>
            <person name="DePew J."/>
            <person name="Purushe J."/>
            <person name="Galloway R.L."/>
            <person name="Vinetz J.M."/>
            <person name="Sutton G.G."/>
            <person name="Nierman W.C."/>
            <person name="Fouts D.E."/>
        </authorList>
    </citation>
    <scope>NUCLEOTIDE SEQUENCE [LARGE SCALE GENOMIC DNA]</scope>
    <source>
        <strain evidence="2 3">Waz Holland</strain>
    </source>
</reference>
<dbReference type="AlphaFoldDB" id="N1WCU7"/>
<evidence type="ECO:0000313" key="2">
    <source>
        <dbReference type="EMBL" id="EMY69681.1"/>
    </source>
</evidence>
<name>N1WCU7_9LEPT</name>
<accession>N1WCU7</accession>
<gene>
    <name evidence="2" type="ORF">LEP1GSC199_2162</name>
</gene>
<comment type="caution">
    <text evidence="2">The sequence shown here is derived from an EMBL/GenBank/DDBJ whole genome shotgun (WGS) entry which is preliminary data.</text>
</comment>
<evidence type="ECO:0000313" key="3">
    <source>
        <dbReference type="Proteomes" id="UP000012227"/>
    </source>
</evidence>
<protein>
    <submittedName>
        <fullName evidence="2">Uncharacterized protein</fullName>
    </submittedName>
</protein>